<dbReference type="SUPFAM" id="SSF81606">
    <property type="entry name" value="PP2C-like"/>
    <property type="match status" value="1"/>
</dbReference>
<evidence type="ECO:0000313" key="2">
    <source>
        <dbReference type="EMBL" id="HCL01978.1"/>
    </source>
</evidence>
<dbReference type="Gene3D" id="3.60.40.10">
    <property type="entry name" value="PPM-type phosphatase domain"/>
    <property type="match status" value="1"/>
</dbReference>
<dbReference type="NCBIfam" id="NF033484">
    <property type="entry name" value="Stp1_PP2C_phos"/>
    <property type="match status" value="1"/>
</dbReference>
<reference evidence="2 3" key="1">
    <citation type="journal article" date="2018" name="Nat. Biotechnol.">
        <title>A standardized bacterial taxonomy based on genome phylogeny substantially revises the tree of life.</title>
        <authorList>
            <person name="Parks D.H."/>
            <person name="Chuvochina M."/>
            <person name="Waite D.W."/>
            <person name="Rinke C."/>
            <person name="Skarshewski A."/>
            <person name="Chaumeil P.A."/>
            <person name="Hugenholtz P."/>
        </authorList>
    </citation>
    <scope>NUCLEOTIDE SEQUENCE [LARGE SCALE GENOMIC DNA]</scope>
    <source>
        <strain evidence="2">UBA11728</strain>
    </source>
</reference>
<gene>
    <name evidence="2" type="ORF">DHW61_06095</name>
</gene>
<dbReference type="Proteomes" id="UP000262969">
    <property type="component" value="Unassembled WGS sequence"/>
</dbReference>
<dbReference type="PROSITE" id="PS51746">
    <property type="entry name" value="PPM_2"/>
    <property type="match status" value="1"/>
</dbReference>
<dbReference type="AlphaFoldDB" id="A0A3D2X6K7"/>
<dbReference type="InterPro" id="IPR036457">
    <property type="entry name" value="PPM-type-like_dom_sf"/>
</dbReference>
<dbReference type="EMBL" id="DPVV01000205">
    <property type="protein sequence ID" value="HCL01978.1"/>
    <property type="molecule type" value="Genomic_DNA"/>
</dbReference>
<name>A0A3D2X6K7_9FIRM</name>
<dbReference type="GO" id="GO:0004722">
    <property type="term" value="F:protein serine/threonine phosphatase activity"/>
    <property type="evidence" value="ECO:0007669"/>
    <property type="project" value="InterPro"/>
</dbReference>
<proteinExistence type="predicted"/>
<dbReference type="CDD" id="cd00143">
    <property type="entry name" value="PP2Cc"/>
    <property type="match status" value="1"/>
</dbReference>
<dbReference type="Pfam" id="PF13672">
    <property type="entry name" value="PP2C_2"/>
    <property type="match status" value="1"/>
</dbReference>
<feature type="domain" description="PPM-type phosphatase" evidence="1">
    <location>
        <begin position="3"/>
        <end position="240"/>
    </location>
</feature>
<dbReference type="InterPro" id="IPR015655">
    <property type="entry name" value="PP2C"/>
</dbReference>
<accession>A0A3D2X6K7</accession>
<dbReference type="SMART" id="SM00331">
    <property type="entry name" value="PP2C_SIG"/>
    <property type="match status" value="1"/>
</dbReference>
<comment type="caution">
    <text evidence="2">The sequence shown here is derived from an EMBL/GenBank/DDBJ whole genome shotgun (WGS) entry which is preliminary data.</text>
</comment>
<dbReference type="InterPro" id="IPR001932">
    <property type="entry name" value="PPM-type_phosphatase-like_dom"/>
</dbReference>
<organism evidence="2 3">
    <name type="scientific">Lachnoclostridium phytofermentans</name>
    <dbReference type="NCBI Taxonomy" id="66219"/>
    <lineage>
        <taxon>Bacteria</taxon>
        <taxon>Bacillati</taxon>
        <taxon>Bacillota</taxon>
        <taxon>Clostridia</taxon>
        <taxon>Lachnospirales</taxon>
        <taxon>Lachnospiraceae</taxon>
    </lineage>
</organism>
<dbReference type="PANTHER" id="PTHR47992">
    <property type="entry name" value="PROTEIN PHOSPHATASE"/>
    <property type="match status" value="1"/>
</dbReference>
<protein>
    <submittedName>
        <fullName evidence="2">Stp1/IreP family PP2C-type Ser/Thr phosphatase</fullName>
    </submittedName>
</protein>
<dbReference type="SMART" id="SM00332">
    <property type="entry name" value="PP2Cc"/>
    <property type="match status" value="1"/>
</dbReference>
<evidence type="ECO:0000259" key="1">
    <source>
        <dbReference type="PROSITE" id="PS51746"/>
    </source>
</evidence>
<sequence>MNTYSITDIGLKRENNQDYVYCNECSVGALPNLFIVADGMGGHNAGDFASRYCVEEMVKLIGESEEKTVIGMLDSAVAKTNELLLKQAREQTGFEGMGTTLVLATIMDQLMYVANIGDSRLYLINDTMKQITEDHSLVEEMVKTGEIKRSEARFHPKKNVITRAVGASLTVVPDYFEVSVKSRDIILLCSDGLSNMLEDEEILAIIRNNEDDLEASGRELVKRANENGGKDNIAIILVRLD</sequence>
<evidence type="ECO:0000313" key="3">
    <source>
        <dbReference type="Proteomes" id="UP000262969"/>
    </source>
</evidence>